<dbReference type="InterPro" id="IPR050765">
    <property type="entry name" value="Riboflavin_Biosynth_HTPR"/>
</dbReference>
<evidence type="ECO:0000259" key="1">
    <source>
        <dbReference type="Pfam" id="PF01872"/>
    </source>
</evidence>
<dbReference type="Proteomes" id="UP000779049">
    <property type="component" value="Unassembled WGS sequence"/>
</dbReference>
<gene>
    <name evidence="2" type="ORF">FLB61_11025</name>
</gene>
<protein>
    <submittedName>
        <fullName evidence="2">Dihydrofolate reductase</fullName>
    </submittedName>
</protein>
<evidence type="ECO:0000313" key="3">
    <source>
        <dbReference type="Proteomes" id="UP000779049"/>
    </source>
</evidence>
<reference evidence="2 3" key="1">
    <citation type="journal article" date="2020" name="New Microbes New Infect">
        <title>Sellimonas caecigallum sp. nov., description and genome sequence of a new member of the Sellimonas genus isolated from the cecum of feral chicken.</title>
        <authorList>
            <person name="Wongkuna S."/>
            <person name="Ghimire S."/>
            <person name="Antony L."/>
            <person name="Chankhamhaengdecha S."/>
            <person name="Janvilisri T."/>
            <person name="Scaria J."/>
        </authorList>
    </citation>
    <scope>NUCLEOTIDE SEQUENCE [LARGE SCALE GENOMIC DNA]</scope>
    <source>
        <strain evidence="2 3">SW451</strain>
    </source>
</reference>
<evidence type="ECO:0000313" key="2">
    <source>
        <dbReference type="EMBL" id="MBY0759607.1"/>
    </source>
</evidence>
<dbReference type="InterPro" id="IPR024072">
    <property type="entry name" value="DHFR-like_dom_sf"/>
</dbReference>
<comment type="caution">
    <text evidence="2">The sequence shown here is derived from an EMBL/GenBank/DDBJ whole genome shotgun (WGS) entry which is preliminary data.</text>
</comment>
<dbReference type="Pfam" id="PF01872">
    <property type="entry name" value="RibD_C"/>
    <property type="match status" value="1"/>
</dbReference>
<dbReference type="PANTHER" id="PTHR38011:SF11">
    <property type="entry name" value="2,5-DIAMINO-6-RIBOSYLAMINO-4(3H)-PYRIMIDINONE 5'-PHOSPHATE REDUCTASE"/>
    <property type="match status" value="1"/>
</dbReference>
<dbReference type="InterPro" id="IPR002734">
    <property type="entry name" value="RibDG_C"/>
</dbReference>
<proteinExistence type="predicted"/>
<organism evidence="2 3">
    <name type="scientific">Sellimonas caecigallum</name>
    <dbReference type="NCBI Taxonomy" id="2592333"/>
    <lineage>
        <taxon>Bacteria</taxon>
        <taxon>Bacillati</taxon>
        <taxon>Bacillota</taxon>
        <taxon>Clostridia</taxon>
        <taxon>Lachnospirales</taxon>
        <taxon>Lachnospiraceae</taxon>
        <taxon>Sellimonas</taxon>
    </lineage>
</organism>
<dbReference type="RefSeq" id="WP_087200335.1">
    <property type="nucleotide sequence ID" value="NZ_CP173660.1"/>
</dbReference>
<dbReference type="SUPFAM" id="SSF53597">
    <property type="entry name" value="Dihydrofolate reductase-like"/>
    <property type="match status" value="1"/>
</dbReference>
<accession>A0ABS7L9G5</accession>
<dbReference type="Gene3D" id="3.40.430.10">
    <property type="entry name" value="Dihydrofolate Reductase, subunit A"/>
    <property type="match status" value="1"/>
</dbReference>
<sequence>MRRICLFIAMSLDGYIADSDGGVSWLEGQRSDSENIDVYSEFVKDIDTILMGWNTYHQVATELSPKEWVYRDFTTYVITHREHCSSEKIRFTKENPIKLIKKLKEEDGKDIWICGGAKLVQQIINENLIDYYYITIIPTLLGSGIRLFENGTTEIKLKLLYTQAYNGMTDLVYVRR</sequence>
<name>A0ABS7L9G5_9FIRM</name>
<dbReference type="PANTHER" id="PTHR38011">
    <property type="entry name" value="DIHYDROFOLATE REDUCTASE FAMILY PROTEIN (AFU_ORTHOLOGUE AFUA_8G06820)"/>
    <property type="match status" value="1"/>
</dbReference>
<feature type="domain" description="Bacterial bifunctional deaminase-reductase C-terminal" evidence="1">
    <location>
        <begin position="4"/>
        <end position="165"/>
    </location>
</feature>
<keyword evidence="3" id="KW-1185">Reference proteome</keyword>
<dbReference type="EMBL" id="VIRV01000019">
    <property type="protein sequence ID" value="MBY0759607.1"/>
    <property type="molecule type" value="Genomic_DNA"/>
</dbReference>